<reference evidence="1" key="2">
    <citation type="submission" date="2020-11" db="EMBL/GenBank/DDBJ databases">
        <authorList>
            <person name="McCartney M.A."/>
            <person name="Auch B."/>
            <person name="Kono T."/>
            <person name="Mallez S."/>
            <person name="Becker A."/>
            <person name="Gohl D.M."/>
            <person name="Silverstein K.A.T."/>
            <person name="Koren S."/>
            <person name="Bechman K.B."/>
            <person name="Herman A."/>
            <person name="Abrahante J.E."/>
            <person name="Garbe J."/>
        </authorList>
    </citation>
    <scope>NUCLEOTIDE SEQUENCE</scope>
    <source>
        <strain evidence="1">Duluth1</strain>
        <tissue evidence="1">Whole animal</tissue>
    </source>
</reference>
<dbReference type="AlphaFoldDB" id="A0A9D4KN12"/>
<reference evidence="1" key="1">
    <citation type="journal article" date="2019" name="bioRxiv">
        <title>The Genome of the Zebra Mussel, Dreissena polymorpha: A Resource for Invasive Species Research.</title>
        <authorList>
            <person name="McCartney M.A."/>
            <person name="Auch B."/>
            <person name="Kono T."/>
            <person name="Mallez S."/>
            <person name="Zhang Y."/>
            <person name="Obille A."/>
            <person name="Becker A."/>
            <person name="Abrahante J.E."/>
            <person name="Garbe J."/>
            <person name="Badalamenti J.P."/>
            <person name="Herman A."/>
            <person name="Mangelson H."/>
            <person name="Liachko I."/>
            <person name="Sullivan S."/>
            <person name="Sone E.D."/>
            <person name="Koren S."/>
            <person name="Silverstein K.A.T."/>
            <person name="Beckman K.B."/>
            <person name="Gohl D.M."/>
        </authorList>
    </citation>
    <scope>NUCLEOTIDE SEQUENCE</scope>
    <source>
        <strain evidence="1">Duluth1</strain>
        <tissue evidence="1">Whole animal</tissue>
    </source>
</reference>
<protein>
    <submittedName>
        <fullName evidence="1">Uncharacterized protein</fullName>
    </submittedName>
</protein>
<evidence type="ECO:0000313" key="2">
    <source>
        <dbReference type="Proteomes" id="UP000828390"/>
    </source>
</evidence>
<sequence length="53" mass="5974">MQLMKKAIGFKDILGIEELTVVKDSVKPVVPIEGSSKKLKNNFEDKIMVKNEI</sequence>
<dbReference type="Proteomes" id="UP000828390">
    <property type="component" value="Unassembled WGS sequence"/>
</dbReference>
<evidence type="ECO:0000313" key="1">
    <source>
        <dbReference type="EMBL" id="KAH3842499.1"/>
    </source>
</evidence>
<organism evidence="1 2">
    <name type="scientific">Dreissena polymorpha</name>
    <name type="common">Zebra mussel</name>
    <name type="synonym">Mytilus polymorpha</name>
    <dbReference type="NCBI Taxonomy" id="45954"/>
    <lineage>
        <taxon>Eukaryota</taxon>
        <taxon>Metazoa</taxon>
        <taxon>Spiralia</taxon>
        <taxon>Lophotrochozoa</taxon>
        <taxon>Mollusca</taxon>
        <taxon>Bivalvia</taxon>
        <taxon>Autobranchia</taxon>
        <taxon>Heteroconchia</taxon>
        <taxon>Euheterodonta</taxon>
        <taxon>Imparidentia</taxon>
        <taxon>Neoheterodontei</taxon>
        <taxon>Myida</taxon>
        <taxon>Dreissenoidea</taxon>
        <taxon>Dreissenidae</taxon>
        <taxon>Dreissena</taxon>
    </lineage>
</organism>
<name>A0A9D4KN12_DREPO</name>
<comment type="caution">
    <text evidence="1">The sequence shown here is derived from an EMBL/GenBank/DDBJ whole genome shotgun (WGS) entry which is preliminary data.</text>
</comment>
<accession>A0A9D4KN12</accession>
<gene>
    <name evidence="1" type="ORF">DPMN_115995</name>
</gene>
<dbReference type="EMBL" id="JAIWYP010000004">
    <property type="protein sequence ID" value="KAH3842499.1"/>
    <property type="molecule type" value="Genomic_DNA"/>
</dbReference>
<proteinExistence type="predicted"/>
<keyword evidence="2" id="KW-1185">Reference proteome</keyword>